<sequence>MPRVDMANLHLPVAPPLDPVWLAFEAQHGFNDPKPPISVLERQPQYAAEERAKTQRMIAPGARGHHLGQGIKTSIFTVPSSLDAFPIPILLFAHEDPSTDLEDVGACTTIIYIHGGGLKVGEADSEELSCRRIIKESGLPGVVLYSIGYRLMPTYPASTCVQDCHDATSHILSLPSATGGKVVLIGSSSGGELAPLIAPSFHPHITGLILRCPVTSDAYTSYPRYIPERFRPYHTSAAHPSFQNCLLRTLTREEPRDGLPQMPLEMSKEKLQKMPGRVWVQVCTNDGLYSDGVCMAKALEEDGGKEVMVDVVWGWPHTFWLKAWELDKALECERKMVKAVRWVAGE</sequence>
<name>A0A420Y6Z6_9PEZI</name>
<evidence type="ECO:0000313" key="2">
    <source>
        <dbReference type="EMBL" id="RKU43607.1"/>
    </source>
</evidence>
<proteinExistence type="predicted"/>
<dbReference type="InterPro" id="IPR013094">
    <property type="entry name" value="AB_hydrolase_3"/>
</dbReference>
<reference evidence="2 3" key="1">
    <citation type="submission" date="2018-08" db="EMBL/GenBank/DDBJ databases">
        <title>Draft genome of the lignicolous fungus Coniochaeta pulveracea.</title>
        <authorList>
            <person name="Borstlap C.J."/>
            <person name="De Witt R.N."/>
            <person name="Botha A."/>
            <person name="Volschenk H."/>
        </authorList>
    </citation>
    <scope>NUCLEOTIDE SEQUENCE [LARGE SCALE GENOMIC DNA]</scope>
    <source>
        <strain evidence="2 3">CAB683</strain>
    </source>
</reference>
<accession>A0A420Y6Z6</accession>
<comment type="caution">
    <text evidence="2">The sequence shown here is derived from an EMBL/GenBank/DDBJ whole genome shotgun (WGS) entry which is preliminary data.</text>
</comment>
<gene>
    <name evidence="2" type="ORF">DL546_000380</name>
</gene>
<dbReference type="InterPro" id="IPR050466">
    <property type="entry name" value="Carboxylest/Gibb_receptor"/>
</dbReference>
<keyword evidence="3" id="KW-1185">Reference proteome</keyword>
<protein>
    <recommendedName>
        <fullName evidence="1">Alpha/beta hydrolase fold-3 domain-containing protein</fullName>
    </recommendedName>
</protein>
<dbReference type="EMBL" id="QVQW01000040">
    <property type="protein sequence ID" value="RKU43607.1"/>
    <property type="molecule type" value="Genomic_DNA"/>
</dbReference>
<dbReference type="Gene3D" id="3.40.50.1820">
    <property type="entry name" value="alpha/beta hydrolase"/>
    <property type="match status" value="1"/>
</dbReference>
<dbReference type="SUPFAM" id="SSF53474">
    <property type="entry name" value="alpha/beta-Hydrolases"/>
    <property type="match status" value="1"/>
</dbReference>
<feature type="domain" description="Alpha/beta hydrolase fold-3" evidence="1">
    <location>
        <begin position="110"/>
        <end position="320"/>
    </location>
</feature>
<dbReference type="PANTHER" id="PTHR23024">
    <property type="entry name" value="ARYLACETAMIDE DEACETYLASE"/>
    <property type="match status" value="1"/>
</dbReference>
<dbReference type="PANTHER" id="PTHR23024:SF557">
    <property type="entry name" value="AB HYDROLASE SUPERFAMILY PROTEIN C1039.03"/>
    <property type="match status" value="1"/>
</dbReference>
<dbReference type="STRING" id="177199.A0A420Y6Z6"/>
<organism evidence="2 3">
    <name type="scientific">Coniochaeta pulveracea</name>
    <dbReference type="NCBI Taxonomy" id="177199"/>
    <lineage>
        <taxon>Eukaryota</taxon>
        <taxon>Fungi</taxon>
        <taxon>Dikarya</taxon>
        <taxon>Ascomycota</taxon>
        <taxon>Pezizomycotina</taxon>
        <taxon>Sordariomycetes</taxon>
        <taxon>Sordariomycetidae</taxon>
        <taxon>Coniochaetales</taxon>
        <taxon>Coniochaetaceae</taxon>
        <taxon>Coniochaeta</taxon>
    </lineage>
</organism>
<dbReference type="InterPro" id="IPR029058">
    <property type="entry name" value="AB_hydrolase_fold"/>
</dbReference>
<dbReference type="OrthoDB" id="408631at2759"/>
<dbReference type="Proteomes" id="UP000275385">
    <property type="component" value="Unassembled WGS sequence"/>
</dbReference>
<dbReference type="Pfam" id="PF07859">
    <property type="entry name" value="Abhydrolase_3"/>
    <property type="match status" value="1"/>
</dbReference>
<dbReference type="GO" id="GO:0016787">
    <property type="term" value="F:hydrolase activity"/>
    <property type="evidence" value="ECO:0007669"/>
    <property type="project" value="InterPro"/>
</dbReference>
<dbReference type="AlphaFoldDB" id="A0A420Y6Z6"/>
<evidence type="ECO:0000259" key="1">
    <source>
        <dbReference type="Pfam" id="PF07859"/>
    </source>
</evidence>
<evidence type="ECO:0000313" key="3">
    <source>
        <dbReference type="Proteomes" id="UP000275385"/>
    </source>
</evidence>